<reference evidence="2 3" key="1">
    <citation type="submission" date="2018-08" db="EMBL/GenBank/DDBJ databases">
        <title>Chitinophagaceae sp. K23C18032701, a novel bacterium isolated from forest soil.</title>
        <authorList>
            <person name="Wang C."/>
        </authorList>
    </citation>
    <scope>NUCLEOTIDE SEQUENCE [LARGE SCALE GENOMIC DNA]</scope>
    <source>
        <strain evidence="2 3">K23C18032701</strain>
    </source>
</reference>
<proteinExistence type="predicted"/>
<dbReference type="AlphaFoldDB" id="A0A3E1NCL7"/>
<feature type="signal peptide" evidence="1">
    <location>
        <begin position="1"/>
        <end position="16"/>
    </location>
</feature>
<sequence>MMIVLLSLALVTGASAQRGGHFSGGYHGGGFVGPRTTVVVGAGYYSPFYSPWGFYYGYPLYPYGEAYHRPTRLDIQVSDIKNDYADKISSVKLDNTLSGKERRQKVRQLRRERDETILQARKDYYKS</sequence>
<organism evidence="2 3">
    <name type="scientific">Deminuibacter soli</name>
    <dbReference type="NCBI Taxonomy" id="2291815"/>
    <lineage>
        <taxon>Bacteria</taxon>
        <taxon>Pseudomonadati</taxon>
        <taxon>Bacteroidota</taxon>
        <taxon>Chitinophagia</taxon>
        <taxon>Chitinophagales</taxon>
        <taxon>Chitinophagaceae</taxon>
        <taxon>Deminuibacter</taxon>
    </lineage>
</organism>
<comment type="caution">
    <text evidence="2">The sequence shown here is derived from an EMBL/GenBank/DDBJ whole genome shotgun (WGS) entry which is preliminary data.</text>
</comment>
<dbReference type="Proteomes" id="UP000261284">
    <property type="component" value="Unassembled WGS sequence"/>
</dbReference>
<keyword evidence="3" id="KW-1185">Reference proteome</keyword>
<evidence type="ECO:0000256" key="1">
    <source>
        <dbReference type="SAM" id="SignalP"/>
    </source>
</evidence>
<dbReference type="EMBL" id="QTJU01000016">
    <property type="protein sequence ID" value="RFM25703.1"/>
    <property type="molecule type" value="Genomic_DNA"/>
</dbReference>
<keyword evidence="1" id="KW-0732">Signal</keyword>
<evidence type="ECO:0000313" key="3">
    <source>
        <dbReference type="Proteomes" id="UP000261284"/>
    </source>
</evidence>
<gene>
    <name evidence="2" type="ORF">DXN05_23625</name>
</gene>
<protein>
    <submittedName>
        <fullName evidence="2">Uncharacterized protein</fullName>
    </submittedName>
</protein>
<accession>A0A3E1NCL7</accession>
<feature type="chain" id="PRO_5017738313" evidence="1">
    <location>
        <begin position="17"/>
        <end position="127"/>
    </location>
</feature>
<evidence type="ECO:0000313" key="2">
    <source>
        <dbReference type="EMBL" id="RFM25703.1"/>
    </source>
</evidence>
<name>A0A3E1NCL7_9BACT</name>